<evidence type="ECO:0000256" key="1">
    <source>
        <dbReference type="SAM" id="Phobius"/>
    </source>
</evidence>
<protein>
    <recommendedName>
        <fullName evidence="3">Heme exporter protein D</fullName>
    </recommendedName>
</protein>
<keyword evidence="1" id="KW-1133">Transmembrane helix</keyword>
<organism evidence="2">
    <name type="scientific">marine metagenome</name>
    <dbReference type="NCBI Taxonomy" id="408172"/>
    <lineage>
        <taxon>unclassified sequences</taxon>
        <taxon>metagenomes</taxon>
        <taxon>ecological metagenomes</taxon>
    </lineage>
</organism>
<evidence type="ECO:0008006" key="3">
    <source>
        <dbReference type="Google" id="ProtNLM"/>
    </source>
</evidence>
<reference evidence="2" key="1">
    <citation type="submission" date="2018-05" db="EMBL/GenBank/DDBJ databases">
        <authorList>
            <person name="Lanie J.A."/>
            <person name="Ng W.-L."/>
            <person name="Kazmierczak K.M."/>
            <person name="Andrzejewski T.M."/>
            <person name="Davidsen T.M."/>
            <person name="Wayne K.J."/>
            <person name="Tettelin H."/>
            <person name="Glass J.I."/>
            <person name="Rusch D."/>
            <person name="Podicherti R."/>
            <person name="Tsui H.-C.T."/>
            <person name="Winkler M.E."/>
        </authorList>
    </citation>
    <scope>NUCLEOTIDE SEQUENCE</scope>
</reference>
<keyword evidence="1" id="KW-0812">Transmembrane</keyword>
<proteinExistence type="predicted"/>
<gene>
    <name evidence="2" type="ORF">METZ01_LOCUS68146</name>
</gene>
<keyword evidence="1" id="KW-0472">Membrane</keyword>
<dbReference type="AlphaFoldDB" id="A0A381TGP2"/>
<dbReference type="EMBL" id="UINC01004569">
    <property type="protein sequence ID" value="SVA15292.1"/>
    <property type="molecule type" value="Genomic_DNA"/>
</dbReference>
<feature type="transmembrane region" description="Helical" evidence="1">
    <location>
        <begin position="6"/>
        <end position="24"/>
    </location>
</feature>
<accession>A0A381TGP2</accession>
<evidence type="ECO:0000313" key="2">
    <source>
        <dbReference type="EMBL" id="SVA15292.1"/>
    </source>
</evidence>
<sequence length="48" mass="5534">MDGYGFYVWGSVLISVAVLIINWITAHNLFKSNINEVKLFMNETKDKN</sequence>
<name>A0A381TGP2_9ZZZZ</name>